<evidence type="ECO:0000313" key="1">
    <source>
        <dbReference type="EMBL" id="EFS01385.1"/>
    </source>
</evidence>
<comment type="caution">
    <text evidence="1">The sequence shown here is derived from an EMBL/GenBank/DDBJ whole genome shotgun (WGS) entry which is preliminary data.</text>
</comment>
<protein>
    <submittedName>
        <fullName evidence="1">Uncharacterized protein</fullName>
    </submittedName>
</protein>
<dbReference type="Proteomes" id="UP000004302">
    <property type="component" value="Chromosome"/>
</dbReference>
<accession>E3ZLW2</accession>
<reference evidence="1 2" key="1">
    <citation type="journal article" date="2010" name="Microbiol. Resour. Announc.">
        <title>Comparative genomics of the bacterial genus Listeria: Genome evolution is characterized by limited gene acquisition and limited gene loss.</title>
        <authorList>
            <person name="den Bakker H.C."/>
            <person name="Cummings C.A."/>
            <person name="Ferreira V."/>
            <person name="Vatta P."/>
            <person name="Orsi R.H."/>
            <person name="Degoricija L."/>
            <person name="Barker M."/>
            <person name="Petrauskene O."/>
            <person name="Furtado M.R."/>
            <person name="Wiedmann M."/>
        </authorList>
    </citation>
    <scope>NUCLEOTIDE SEQUENCE [LARGE SCALE GENOMIC DNA]</scope>
    <source>
        <strain evidence="1 2">FSL N1-067</strain>
    </source>
</reference>
<evidence type="ECO:0000313" key="2">
    <source>
        <dbReference type="Proteomes" id="UP000004302"/>
    </source>
</evidence>
<name>E3ZLW2_LISSE</name>
<gene>
    <name evidence="1" type="ORF">NT03LS_0404</name>
</gene>
<organism evidence="1 2">
    <name type="scientific">Listeria seeligeri FSL N1-067</name>
    <dbReference type="NCBI Taxonomy" id="702453"/>
    <lineage>
        <taxon>Bacteria</taxon>
        <taxon>Bacillati</taxon>
        <taxon>Bacillota</taxon>
        <taxon>Bacilli</taxon>
        <taxon>Bacillales</taxon>
        <taxon>Listeriaceae</taxon>
        <taxon>Listeria</taxon>
    </lineage>
</organism>
<dbReference type="HOGENOM" id="CLU_3045025_0_0_9"/>
<dbReference type="AlphaFoldDB" id="E3ZLW2"/>
<dbReference type="EMBL" id="ADXJ01000169">
    <property type="protein sequence ID" value="EFS01385.1"/>
    <property type="molecule type" value="Genomic_DNA"/>
</dbReference>
<proteinExistence type="predicted"/>
<sequence length="54" mass="6477">MKTIARHGYYKSLLQYQNKKNQLAFGLETIVKLLDVEIVGRFSHITKSYQYNYY</sequence>
<dbReference type="PATRIC" id="fig|702453.3.peg.312"/>